<dbReference type="RefSeq" id="WP_044645161.1">
    <property type="nucleotide sequence ID" value="NZ_JTHP01000006.1"/>
</dbReference>
<organism evidence="2 3">
    <name type="scientific">Paenibacillus terrae</name>
    <dbReference type="NCBI Taxonomy" id="159743"/>
    <lineage>
        <taxon>Bacteria</taxon>
        <taxon>Bacillati</taxon>
        <taxon>Bacillota</taxon>
        <taxon>Bacilli</taxon>
        <taxon>Bacillales</taxon>
        <taxon>Paenibacillaceae</taxon>
        <taxon>Paenibacillus</taxon>
    </lineage>
</organism>
<gene>
    <name evidence="2" type="ORF">QD47_05490</name>
</gene>
<comment type="caution">
    <text evidence="2">The sequence shown here is derived from an EMBL/GenBank/DDBJ whole genome shotgun (WGS) entry which is preliminary data.</text>
</comment>
<dbReference type="InterPro" id="IPR011856">
    <property type="entry name" value="tRNA_endonuc-like_dom_sf"/>
</dbReference>
<dbReference type="EMBL" id="JTHP01000006">
    <property type="protein sequence ID" value="KJD46706.1"/>
    <property type="molecule type" value="Genomic_DNA"/>
</dbReference>
<dbReference type="InterPro" id="IPR011335">
    <property type="entry name" value="Restrct_endonuc-II-like"/>
</dbReference>
<dbReference type="SUPFAM" id="SSF52980">
    <property type="entry name" value="Restriction endonuclease-like"/>
    <property type="match status" value="1"/>
</dbReference>
<reference evidence="2 3" key="1">
    <citation type="submission" date="2014-11" db="EMBL/GenBank/DDBJ databases">
        <title>Draft Genome Sequences of Paenibacillus polymyxa NRRL B-30509 and Paenibacillus terrae NRRL B-30644, Strains from a Poultry Environment that Produce Tridecaptin A and Paenicidins.</title>
        <authorList>
            <person name="van Belkum M.J."/>
            <person name="Lohans C.T."/>
            <person name="Vederas J.C."/>
        </authorList>
    </citation>
    <scope>NUCLEOTIDE SEQUENCE [LARGE SCALE GENOMIC DNA]</scope>
    <source>
        <strain evidence="2 3">NRRL B-30644</strain>
    </source>
</reference>
<accession>A0A0D7X5K9</accession>
<dbReference type="Proteomes" id="UP000032534">
    <property type="component" value="Unassembled WGS sequence"/>
</dbReference>
<dbReference type="InterPro" id="IPR007560">
    <property type="entry name" value="Restrct_endonuc_IV_Mrr"/>
</dbReference>
<proteinExistence type="predicted"/>
<sequence>MSIFVIVCVIVVLIALVLLRLFKKPKVQEHYKVTQDIDPYKISINEIDRMEDGKDFEMYLFRLFLCLGYDDAYKTQDSRDFGTDLVFTDREGYRNVIQAKRYAISNPVGLSAVQEVYSSMRFYRAKKSIVITSSKYTISCEQLASYNGVKLLDRNDLIEMIELFKEQQYSKVKDIIEAEPYLSLDSWDDYMDNGKIVKKDRKAEKLVVSGK</sequence>
<dbReference type="PANTHER" id="PTHR30015">
    <property type="entry name" value="MRR RESTRICTION SYSTEM PROTEIN"/>
    <property type="match status" value="1"/>
</dbReference>
<keyword evidence="2" id="KW-0540">Nuclease</keyword>
<name>A0A0D7X5K9_9BACL</name>
<protein>
    <submittedName>
        <fullName evidence="2">Endonuclease</fullName>
    </submittedName>
</protein>
<dbReference type="GO" id="GO:0003677">
    <property type="term" value="F:DNA binding"/>
    <property type="evidence" value="ECO:0007669"/>
    <property type="project" value="InterPro"/>
</dbReference>
<dbReference type="PATRIC" id="fig|159743.3.peg.1183"/>
<dbReference type="InterPro" id="IPR052906">
    <property type="entry name" value="Type_IV_Methyl-Rstrct_Enzyme"/>
</dbReference>
<keyword evidence="2" id="KW-0255">Endonuclease</keyword>
<feature type="domain" description="Restriction endonuclease type IV Mrr" evidence="1">
    <location>
        <begin position="52"/>
        <end position="161"/>
    </location>
</feature>
<keyword evidence="2" id="KW-0378">Hydrolase</keyword>
<keyword evidence="3" id="KW-1185">Reference proteome</keyword>
<dbReference type="GO" id="GO:0015666">
    <property type="term" value="F:restriction endodeoxyribonuclease activity"/>
    <property type="evidence" value="ECO:0007669"/>
    <property type="project" value="TreeGrafter"/>
</dbReference>
<dbReference type="OrthoDB" id="9797274at2"/>
<evidence type="ECO:0000313" key="2">
    <source>
        <dbReference type="EMBL" id="KJD46706.1"/>
    </source>
</evidence>
<dbReference type="PANTHER" id="PTHR30015:SF6">
    <property type="entry name" value="SLL1429 PROTEIN"/>
    <property type="match status" value="1"/>
</dbReference>
<dbReference type="Pfam" id="PF04471">
    <property type="entry name" value="Mrr_cat"/>
    <property type="match status" value="1"/>
</dbReference>
<dbReference type="GO" id="GO:0009307">
    <property type="term" value="P:DNA restriction-modification system"/>
    <property type="evidence" value="ECO:0007669"/>
    <property type="project" value="InterPro"/>
</dbReference>
<dbReference type="AlphaFoldDB" id="A0A0D7X5K9"/>
<dbReference type="Gene3D" id="3.40.1350.10">
    <property type="match status" value="1"/>
</dbReference>
<evidence type="ECO:0000259" key="1">
    <source>
        <dbReference type="Pfam" id="PF04471"/>
    </source>
</evidence>
<evidence type="ECO:0000313" key="3">
    <source>
        <dbReference type="Proteomes" id="UP000032534"/>
    </source>
</evidence>